<dbReference type="InterPro" id="IPR004837">
    <property type="entry name" value="NaCa_Exmemb"/>
</dbReference>
<feature type="transmembrane region" description="Helical" evidence="9">
    <location>
        <begin position="293"/>
        <end position="312"/>
    </location>
</feature>
<feature type="transmembrane region" description="Helical" evidence="9">
    <location>
        <begin position="77"/>
        <end position="97"/>
    </location>
</feature>
<feature type="compositionally biased region" description="Polar residues" evidence="8">
    <location>
        <begin position="146"/>
        <end position="155"/>
    </location>
</feature>
<name>A0ABP0GTP0_CLALP</name>
<reference evidence="11 12" key="1">
    <citation type="submission" date="2024-02" db="EMBL/GenBank/DDBJ databases">
        <authorList>
            <person name="Daric V."/>
            <person name="Darras S."/>
        </authorList>
    </citation>
    <scope>NUCLEOTIDE SEQUENCE [LARGE SCALE GENOMIC DNA]</scope>
</reference>
<keyword evidence="7 9" id="KW-0472">Membrane</keyword>
<proteinExistence type="predicted"/>
<feature type="transmembrane region" description="Helical" evidence="9">
    <location>
        <begin position="429"/>
        <end position="455"/>
    </location>
</feature>
<keyword evidence="4" id="KW-0109">Calcium transport</keyword>
<evidence type="ECO:0000259" key="10">
    <source>
        <dbReference type="Pfam" id="PF01699"/>
    </source>
</evidence>
<dbReference type="InterPro" id="IPR044880">
    <property type="entry name" value="NCX_ion-bd_dom_sf"/>
</dbReference>
<feature type="transmembrane region" description="Helical" evidence="9">
    <location>
        <begin position="19"/>
        <end position="40"/>
    </location>
</feature>
<dbReference type="PANTHER" id="PTHR12266:SF0">
    <property type="entry name" value="MITOCHONDRIAL SODIUM_CALCIUM EXCHANGER PROTEIN"/>
    <property type="match status" value="1"/>
</dbReference>
<organism evidence="11 12">
    <name type="scientific">Clavelina lepadiformis</name>
    <name type="common">Light-bulb sea squirt</name>
    <name type="synonym">Ascidia lepadiformis</name>
    <dbReference type="NCBI Taxonomy" id="159417"/>
    <lineage>
        <taxon>Eukaryota</taxon>
        <taxon>Metazoa</taxon>
        <taxon>Chordata</taxon>
        <taxon>Tunicata</taxon>
        <taxon>Ascidiacea</taxon>
        <taxon>Aplousobranchia</taxon>
        <taxon>Clavelinidae</taxon>
        <taxon>Clavelina</taxon>
    </lineage>
</organism>
<evidence type="ECO:0000256" key="7">
    <source>
        <dbReference type="ARBA" id="ARBA00023136"/>
    </source>
</evidence>
<dbReference type="InterPro" id="IPR051359">
    <property type="entry name" value="CaCA_antiporter"/>
</dbReference>
<protein>
    <recommendedName>
        <fullName evidence="10">Sodium/calcium exchanger membrane region domain-containing protein</fullName>
    </recommendedName>
</protein>
<feature type="domain" description="Sodium/calcium exchanger membrane region" evidence="10">
    <location>
        <begin position="7"/>
        <end position="94"/>
    </location>
</feature>
<sequence>MTHCAIAAFTNSNPSTAGVAIGALLGAAMLVTMVVAGLVATTKPFDIAKRPFLRDMTFFLAVAFWLFYQIYHGEINLTTSVGFLCLYVVYIAVVAIGRCINQRRRARLQILEKIINEDGGAISVSSTNKVTERTPLIPPPSVETVPPSNTNNNNADLDGDWTEGRVQPMRLDEEKRNSDVASDQALEGVENIISGLNSSSDIDFTEHSFLYILACGLNPIDNKKWKSSRFIFKLLMILQAPWKVVCKALIPIVQLNKPQRGWNRPLTSLSLLLAPPFCVFATKGGHVTLGTTFPLWALLLIFGFVLSVLVFFTSDNFKPPVYQWVFSYVGFIVAIVVTYTIANEIVNLVQTFGFFFNLSNVIMGLTFLTWGNSIPDIVADVTLARRGYPRISWSASFGGPLFNLLIGVGFPCTITIVKNNGAPILVDYNVVEAVGFGGLFMSLCFTFITIPLLGFRLRPKFGYVLIVLYLLWLIVAVLAGVNMF</sequence>
<dbReference type="EMBL" id="CAWYQH010000141">
    <property type="protein sequence ID" value="CAK8694049.1"/>
    <property type="molecule type" value="Genomic_DNA"/>
</dbReference>
<evidence type="ECO:0000256" key="5">
    <source>
        <dbReference type="ARBA" id="ARBA00022692"/>
    </source>
</evidence>
<feature type="transmembrane region" description="Helical" evidence="9">
    <location>
        <begin position="354"/>
        <end position="371"/>
    </location>
</feature>
<feature type="transmembrane region" description="Helical" evidence="9">
    <location>
        <begin position="52"/>
        <end position="71"/>
    </location>
</feature>
<feature type="transmembrane region" description="Helical" evidence="9">
    <location>
        <begin position="391"/>
        <end position="417"/>
    </location>
</feature>
<dbReference type="Gene3D" id="1.20.1420.30">
    <property type="entry name" value="NCX, central ion-binding region"/>
    <property type="match status" value="2"/>
</dbReference>
<evidence type="ECO:0000256" key="6">
    <source>
        <dbReference type="ARBA" id="ARBA00022989"/>
    </source>
</evidence>
<keyword evidence="12" id="KW-1185">Reference proteome</keyword>
<evidence type="ECO:0000256" key="4">
    <source>
        <dbReference type="ARBA" id="ARBA00022568"/>
    </source>
</evidence>
<dbReference type="PANTHER" id="PTHR12266">
    <property type="entry name" value="NA+/CA2+ K+ INDEPENDENT EXCHANGER"/>
    <property type="match status" value="1"/>
</dbReference>
<dbReference type="Proteomes" id="UP001642483">
    <property type="component" value="Unassembled WGS sequence"/>
</dbReference>
<evidence type="ECO:0000313" key="12">
    <source>
        <dbReference type="Proteomes" id="UP001642483"/>
    </source>
</evidence>
<keyword evidence="5 9" id="KW-0812">Transmembrane</keyword>
<evidence type="ECO:0000313" key="11">
    <source>
        <dbReference type="EMBL" id="CAK8694049.1"/>
    </source>
</evidence>
<feature type="transmembrane region" description="Helical" evidence="9">
    <location>
        <begin position="230"/>
        <end position="250"/>
    </location>
</feature>
<comment type="subcellular location">
    <subcellularLocation>
        <location evidence="1">Membrane</location>
        <topology evidence="1">Multi-pass membrane protein</topology>
    </subcellularLocation>
</comment>
<dbReference type="Pfam" id="PF01699">
    <property type="entry name" value="Na_Ca_ex"/>
    <property type="match status" value="2"/>
</dbReference>
<keyword evidence="4" id="KW-0406">Ion transport</keyword>
<evidence type="ECO:0000256" key="9">
    <source>
        <dbReference type="SAM" id="Phobius"/>
    </source>
</evidence>
<keyword evidence="3" id="KW-0050">Antiport</keyword>
<comment type="caution">
    <text evidence="11">The sequence shown here is derived from an EMBL/GenBank/DDBJ whole genome shotgun (WGS) entry which is preliminary data.</text>
</comment>
<feature type="transmembrane region" description="Helical" evidence="9">
    <location>
        <begin position="324"/>
        <end position="342"/>
    </location>
</feature>
<feature type="domain" description="Sodium/calcium exchanger membrane region" evidence="10">
    <location>
        <begin position="327"/>
        <end position="476"/>
    </location>
</feature>
<accession>A0ABP0GTP0</accession>
<evidence type="ECO:0000256" key="1">
    <source>
        <dbReference type="ARBA" id="ARBA00004141"/>
    </source>
</evidence>
<evidence type="ECO:0000256" key="8">
    <source>
        <dbReference type="SAM" id="MobiDB-lite"/>
    </source>
</evidence>
<gene>
    <name evidence="11" type="ORF">CVLEPA_LOCUS27324</name>
</gene>
<evidence type="ECO:0000256" key="3">
    <source>
        <dbReference type="ARBA" id="ARBA00022449"/>
    </source>
</evidence>
<evidence type="ECO:0000256" key="2">
    <source>
        <dbReference type="ARBA" id="ARBA00022448"/>
    </source>
</evidence>
<feature type="transmembrane region" description="Helical" evidence="9">
    <location>
        <begin position="461"/>
        <end position="481"/>
    </location>
</feature>
<keyword evidence="6 9" id="KW-1133">Transmembrane helix</keyword>
<keyword evidence="2" id="KW-0813">Transport</keyword>
<feature type="region of interest" description="Disordered" evidence="8">
    <location>
        <begin position="133"/>
        <end position="159"/>
    </location>
</feature>
<keyword evidence="4" id="KW-0106">Calcium</keyword>